<dbReference type="GeneID" id="84800108"/>
<evidence type="ECO:0000313" key="3">
    <source>
        <dbReference type="Proteomes" id="UP000003244"/>
    </source>
</evidence>
<keyword evidence="3" id="KW-1185">Reference proteome</keyword>
<organism evidence="2 3">
    <name type="scientific">Peptostreptococcus stomatis DSM 17678</name>
    <dbReference type="NCBI Taxonomy" id="596315"/>
    <lineage>
        <taxon>Bacteria</taxon>
        <taxon>Bacillati</taxon>
        <taxon>Bacillota</taxon>
        <taxon>Clostridia</taxon>
        <taxon>Peptostreptococcales</taxon>
        <taxon>Peptostreptococcaceae</taxon>
        <taxon>Peptostreptococcus</taxon>
    </lineage>
</organism>
<dbReference type="Pfam" id="PF04122">
    <property type="entry name" value="CW_binding_2"/>
    <property type="match status" value="2"/>
</dbReference>
<protein>
    <submittedName>
        <fullName evidence="2">Putative cell wall binding repeat 2</fullName>
    </submittedName>
</protein>
<dbReference type="PANTHER" id="PTHR30032:SF8">
    <property type="entry name" value="GERMINATION-SPECIFIC N-ACETYLMURAMOYL-L-ALANINE AMIDASE"/>
    <property type="match status" value="1"/>
</dbReference>
<dbReference type="AlphaFoldDB" id="E0E1N7"/>
<proteinExistence type="predicted"/>
<dbReference type="InterPro" id="IPR007253">
    <property type="entry name" value="Cell_wall-bd_2"/>
</dbReference>
<dbReference type="eggNOG" id="COG2247">
    <property type="taxonomic scope" value="Bacteria"/>
</dbReference>
<dbReference type="Proteomes" id="UP000003244">
    <property type="component" value="Unassembled WGS sequence"/>
</dbReference>
<dbReference type="RefSeq" id="WP_007788421.1">
    <property type="nucleotide sequence ID" value="NZ_ADGQ01000018.1"/>
</dbReference>
<dbReference type="STRING" id="596315.HMPREF0634_0962"/>
<dbReference type="Gene3D" id="3.40.50.12090">
    <property type="match status" value="1"/>
</dbReference>
<accession>E0E1N7</accession>
<sequence length="358" mass="40056">MIKSLKKSLVLSCVLALLWPSLANANMNVTRIAGTNRYETAMKVQQKYFTKASGNLAILASGTDFRTALYGSYLANALKVPYYVIPNAGMSKAMFNELKSKDIKRAYIMGDYNVLNRSIDNSLKSINITPTRFTNTTPHPLTEDFVNQIDWSIFQTYYYGEARGDIGNVVLINDNIFPDILSAVPFTSELARRHAMMMCGYDENEYTRQNDYLKGYGFIIGGFNSVPSKFITEEDFDHPVGLVRHEWTDDDGTKQEYYTGRIAGQDRYKTAIEIAKAYKIVLQKNISTAVIVDGTNYPDALASGTAATMNNGTILLTKPGQLNKDTKTFIRENNIKNIIIVGGERSVSKNVENELRGL</sequence>
<dbReference type="InterPro" id="IPR051922">
    <property type="entry name" value="Bact_Sporulation_Assoc"/>
</dbReference>
<dbReference type="EMBL" id="ADGQ01000018">
    <property type="protein sequence ID" value="EFM65208.1"/>
    <property type="molecule type" value="Genomic_DNA"/>
</dbReference>
<dbReference type="OrthoDB" id="1749656at2"/>
<gene>
    <name evidence="2" type="ORF">HMPREF0634_0962</name>
</gene>
<evidence type="ECO:0000313" key="2">
    <source>
        <dbReference type="EMBL" id="EFM65208.1"/>
    </source>
</evidence>
<name>E0E1N7_9FIRM</name>
<reference evidence="2 3" key="1">
    <citation type="submission" date="2010-08" db="EMBL/GenBank/DDBJ databases">
        <authorList>
            <person name="Harkins D.M."/>
            <person name="Madupu R."/>
            <person name="Durkin A.S."/>
            <person name="Torralba M."/>
            <person name="Methe B."/>
            <person name="Sutton G.G."/>
            <person name="Nelson K.E."/>
        </authorList>
    </citation>
    <scope>NUCLEOTIDE SEQUENCE [LARGE SCALE GENOMIC DNA]</scope>
    <source>
        <strain evidence="2 3">DSM 17678</strain>
    </source>
</reference>
<comment type="caution">
    <text evidence="2">The sequence shown here is derived from an EMBL/GenBank/DDBJ whole genome shotgun (WGS) entry which is preliminary data.</text>
</comment>
<feature type="signal peptide" evidence="1">
    <location>
        <begin position="1"/>
        <end position="25"/>
    </location>
</feature>
<feature type="chain" id="PRO_5003133881" evidence="1">
    <location>
        <begin position="26"/>
        <end position="358"/>
    </location>
</feature>
<dbReference type="PANTHER" id="PTHR30032">
    <property type="entry name" value="N-ACETYLMURAMOYL-L-ALANINE AMIDASE-RELATED"/>
    <property type="match status" value="1"/>
</dbReference>
<evidence type="ECO:0000256" key="1">
    <source>
        <dbReference type="SAM" id="SignalP"/>
    </source>
</evidence>
<keyword evidence="1" id="KW-0732">Signal</keyword>